<feature type="chain" id="PRO_5018247958" description="Transcobalamin-like C-terminal domain-containing protein" evidence="1">
    <location>
        <begin position="22"/>
        <end position="122"/>
    </location>
</feature>
<gene>
    <name evidence="3" type="ORF">SG0102_03520</name>
</gene>
<dbReference type="KEGG" id="ebm:SG0102_03520"/>
<dbReference type="Proteomes" id="UP000268059">
    <property type="component" value="Chromosome"/>
</dbReference>
<dbReference type="InParanoid" id="A0A3G9JMI3"/>
<evidence type="ECO:0000313" key="4">
    <source>
        <dbReference type="Proteomes" id="UP000268059"/>
    </source>
</evidence>
<dbReference type="EMBL" id="AP019309">
    <property type="protein sequence ID" value="BBH25418.1"/>
    <property type="molecule type" value="Genomic_DNA"/>
</dbReference>
<evidence type="ECO:0000256" key="1">
    <source>
        <dbReference type="SAM" id="SignalP"/>
    </source>
</evidence>
<keyword evidence="4" id="KW-1185">Reference proteome</keyword>
<dbReference type="RefSeq" id="WP_125118368.1">
    <property type="nucleotide sequence ID" value="NZ_AP019309.1"/>
</dbReference>
<dbReference type="AlphaFoldDB" id="A0A3G9JMI3"/>
<evidence type="ECO:0000313" key="3">
    <source>
        <dbReference type="EMBL" id="BBH25418.1"/>
    </source>
</evidence>
<protein>
    <recommendedName>
        <fullName evidence="2">Transcobalamin-like C-terminal domain-containing protein</fullName>
    </recommendedName>
</protein>
<dbReference type="Pfam" id="PF14478">
    <property type="entry name" value="DUF4430"/>
    <property type="match status" value="1"/>
</dbReference>
<accession>A0A3G9JMI3</accession>
<organism evidence="3 4">
    <name type="scientific">Intestinibaculum porci</name>
    <dbReference type="NCBI Taxonomy" id="2487118"/>
    <lineage>
        <taxon>Bacteria</taxon>
        <taxon>Bacillati</taxon>
        <taxon>Bacillota</taxon>
        <taxon>Erysipelotrichia</taxon>
        <taxon>Erysipelotrichales</taxon>
        <taxon>Erysipelotrichaceae</taxon>
        <taxon>Intestinibaculum</taxon>
    </lineage>
</organism>
<keyword evidence="1" id="KW-0732">Signal</keyword>
<dbReference type="OrthoDB" id="2356646at2"/>
<feature type="domain" description="Transcobalamin-like C-terminal" evidence="2">
    <location>
        <begin position="49"/>
        <end position="120"/>
    </location>
</feature>
<feature type="signal peptide" evidence="1">
    <location>
        <begin position="1"/>
        <end position="21"/>
    </location>
</feature>
<name>A0A3G9JMI3_9FIRM</name>
<dbReference type="InterPro" id="IPR027954">
    <property type="entry name" value="Transcobalamin-like_C"/>
</dbReference>
<evidence type="ECO:0000259" key="2">
    <source>
        <dbReference type="Pfam" id="PF14478"/>
    </source>
</evidence>
<dbReference type="Gene3D" id="2.170.130.30">
    <property type="match status" value="1"/>
</dbReference>
<reference evidence="3 4" key="1">
    <citation type="submission" date="2018-11" db="EMBL/GenBank/DDBJ databases">
        <title>Novel Erysipelotrichaceae bacterium isolated from small intestine of a swine.</title>
        <authorList>
            <person name="Kim J.S."/>
            <person name="Choe H."/>
            <person name="Lee Y.R."/>
            <person name="Kim K.M."/>
            <person name="Park D.S."/>
        </authorList>
    </citation>
    <scope>NUCLEOTIDE SEQUENCE [LARGE SCALE GENOMIC DNA]</scope>
    <source>
        <strain evidence="3 4">SG0102</strain>
    </source>
</reference>
<proteinExistence type="predicted"/>
<sequence>MRKILICLMLALGLVISPVSAKKKKAMVTLKVIGIHKTFYNKKLSYKKGETAYTLLKRSKLKLKTKGFGPFLYVSSINGLAEKTHGNLSGWMYKVGKKAPNVGANAYKLKANMKVTWYYVNY</sequence>